<keyword evidence="4 16" id="KW-0813">Transport</keyword>
<dbReference type="GO" id="GO:0015990">
    <property type="term" value="P:electron transport coupled proton transport"/>
    <property type="evidence" value="ECO:0007669"/>
    <property type="project" value="TreeGrafter"/>
</dbReference>
<keyword evidence="5" id="KW-0679">Respiratory chain</keyword>
<feature type="transmembrane region" description="Helical" evidence="16">
    <location>
        <begin position="367"/>
        <end position="392"/>
    </location>
</feature>
<evidence type="ECO:0000256" key="1">
    <source>
        <dbReference type="ARBA" id="ARBA00004448"/>
    </source>
</evidence>
<evidence type="ECO:0000256" key="6">
    <source>
        <dbReference type="ARBA" id="ARBA00022692"/>
    </source>
</evidence>
<feature type="transmembrane region" description="Helical" evidence="16">
    <location>
        <begin position="148"/>
        <end position="166"/>
    </location>
</feature>
<evidence type="ECO:0000256" key="4">
    <source>
        <dbReference type="ARBA" id="ARBA00022448"/>
    </source>
</evidence>
<evidence type="ECO:0000256" key="15">
    <source>
        <dbReference type="ARBA" id="ARBA00049551"/>
    </source>
</evidence>
<dbReference type="PANTHER" id="PTHR42829:SF2">
    <property type="entry name" value="NADH-UBIQUINONE OXIDOREDUCTASE CHAIN 5"/>
    <property type="match status" value="1"/>
</dbReference>
<evidence type="ECO:0000256" key="5">
    <source>
        <dbReference type="ARBA" id="ARBA00022660"/>
    </source>
</evidence>
<evidence type="ECO:0000256" key="8">
    <source>
        <dbReference type="ARBA" id="ARBA00022967"/>
    </source>
</evidence>
<feature type="transmembrane region" description="Helical" evidence="16">
    <location>
        <begin position="265"/>
        <end position="283"/>
    </location>
</feature>
<organism evidence="20">
    <name type="scientific">Dinophilus gyrociliatus</name>
    <dbReference type="NCBI Taxonomy" id="120995"/>
    <lineage>
        <taxon>Eukaryota</taxon>
        <taxon>Metazoa</taxon>
        <taxon>Spiralia</taxon>
        <taxon>Lophotrochozoa</taxon>
        <taxon>Annelida</taxon>
        <taxon>Polychaeta</taxon>
        <taxon>Polychaeta incertae sedis</taxon>
        <taxon>Dinophilidae</taxon>
        <taxon>Dinophilus</taxon>
    </lineage>
</organism>
<feature type="transmembrane region" description="Helical" evidence="16">
    <location>
        <begin position="443"/>
        <end position="464"/>
    </location>
</feature>
<dbReference type="GO" id="GO:0042773">
    <property type="term" value="P:ATP synthesis coupled electron transport"/>
    <property type="evidence" value="ECO:0007669"/>
    <property type="project" value="InterPro"/>
</dbReference>
<evidence type="ECO:0000256" key="2">
    <source>
        <dbReference type="ARBA" id="ARBA00012944"/>
    </source>
</evidence>
<dbReference type="InterPro" id="IPR010934">
    <property type="entry name" value="NADH_DH_su5_C"/>
</dbReference>
<dbReference type="EMBL" id="MG428625">
    <property type="protein sequence ID" value="AUW35240.1"/>
    <property type="molecule type" value="Genomic_DNA"/>
</dbReference>
<feature type="transmembrane region" description="Helical" evidence="16">
    <location>
        <begin position="57"/>
        <end position="79"/>
    </location>
</feature>
<keyword evidence="7" id="KW-0999">Mitochondrion inner membrane</keyword>
<feature type="transmembrane region" description="Helical" evidence="16">
    <location>
        <begin position="289"/>
        <end position="314"/>
    </location>
</feature>
<evidence type="ECO:0000256" key="3">
    <source>
        <dbReference type="ARBA" id="ARBA00021096"/>
    </source>
</evidence>
<evidence type="ECO:0000256" key="16">
    <source>
        <dbReference type="RuleBase" id="RU003404"/>
    </source>
</evidence>
<dbReference type="InterPro" id="IPR003945">
    <property type="entry name" value="NU5C-like"/>
</dbReference>
<proteinExistence type="inferred from homology"/>
<dbReference type="PANTHER" id="PTHR42829">
    <property type="entry name" value="NADH-UBIQUINONE OXIDOREDUCTASE CHAIN 5"/>
    <property type="match status" value="1"/>
</dbReference>
<feature type="transmembrane region" description="Helical" evidence="16">
    <location>
        <begin position="86"/>
        <end position="103"/>
    </location>
</feature>
<keyword evidence="11 16" id="KW-0520">NAD</keyword>
<dbReference type="Pfam" id="PF00361">
    <property type="entry name" value="Proton_antipo_M"/>
    <property type="match status" value="1"/>
</dbReference>
<gene>
    <name evidence="20" type="primary">ND5</name>
</gene>
<keyword evidence="6 16" id="KW-0812">Transmembrane</keyword>
<feature type="transmembrane region" description="Helical" evidence="16">
    <location>
        <begin position="335"/>
        <end position="355"/>
    </location>
</feature>
<evidence type="ECO:0000256" key="9">
    <source>
        <dbReference type="ARBA" id="ARBA00022982"/>
    </source>
</evidence>
<feature type="transmembrane region" description="Helical" evidence="16">
    <location>
        <begin position="413"/>
        <end position="437"/>
    </location>
</feature>
<comment type="catalytic activity">
    <reaction evidence="15 16">
        <text>a ubiquinone + NADH + 5 H(+)(in) = a ubiquinol + NAD(+) + 4 H(+)(out)</text>
        <dbReference type="Rhea" id="RHEA:29091"/>
        <dbReference type="Rhea" id="RHEA-COMP:9565"/>
        <dbReference type="Rhea" id="RHEA-COMP:9566"/>
        <dbReference type="ChEBI" id="CHEBI:15378"/>
        <dbReference type="ChEBI" id="CHEBI:16389"/>
        <dbReference type="ChEBI" id="CHEBI:17976"/>
        <dbReference type="ChEBI" id="CHEBI:57540"/>
        <dbReference type="ChEBI" id="CHEBI:57945"/>
        <dbReference type="EC" id="7.1.1.2"/>
    </reaction>
</comment>
<dbReference type="AlphaFoldDB" id="A0A343TAR6"/>
<dbReference type="EC" id="7.1.1.2" evidence="2 16"/>
<comment type="similarity">
    <text evidence="16">Belongs to the complex I subunit 5 family.</text>
</comment>
<feature type="transmembrane region" description="Helical" evidence="16">
    <location>
        <begin position="109"/>
        <end position="127"/>
    </location>
</feature>
<evidence type="ECO:0000256" key="13">
    <source>
        <dbReference type="ARBA" id="ARBA00023128"/>
    </source>
</evidence>
<feature type="transmembrane region" description="Helical" evidence="16">
    <location>
        <begin position="536"/>
        <end position="555"/>
    </location>
</feature>
<evidence type="ECO:0000256" key="11">
    <source>
        <dbReference type="ARBA" id="ARBA00023027"/>
    </source>
</evidence>
<feature type="domain" description="NADH-Ubiquinone oxidoreductase (complex I) chain 5 N-terminal" evidence="18">
    <location>
        <begin position="43"/>
        <end position="86"/>
    </location>
</feature>
<dbReference type="GO" id="GO:0008137">
    <property type="term" value="F:NADH dehydrogenase (ubiquinone) activity"/>
    <property type="evidence" value="ECO:0007669"/>
    <property type="project" value="UniProtKB-EC"/>
</dbReference>
<dbReference type="InterPro" id="IPR001750">
    <property type="entry name" value="ND/Mrp_TM"/>
</dbReference>
<keyword evidence="13 16" id="KW-0496">Mitochondrion</keyword>
<evidence type="ECO:0000256" key="12">
    <source>
        <dbReference type="ARBA" id="ARBA00023075"/>
    </source>
</evidence>
<feature type="transmembrane region" description="Helical" evidence="16">
    <location>
        <begin position="240"/>
        <end position="258"/>
    </location>
</feature>
<geneLocation type="mitochondrion" evidence="20"/>
<feature type="transmembrane region" description="Helical" evidence="16">
    <location>
        <begin position="209"/>
        <end position="228"/>
    </location>
</feature>
<keyword evidence="8" id="KW-1278">Translocase</keyword>
<evidence type="ECO:0000259" key="18">
    <source>
        <dbReference type="Pfam" id="PF00662"/>
    </source>
</evidence>
<evidence type="ECO:0000256" key="10">
    <source>
        <dbReference type="ARBA" id="ARBA00022989"/>
    </source>
</evidence>
<dbReference type="GO" id="GO:0003954">
    <property type="term" value="F:NADH dehydrogenase activity"/>
    <property type="evidence" value="ECO:0007669"/>
    <property type="project" value="TreeGrafter"/>
</dbReference>
<name>A0A343TAR6_9ANNE</name>
<feature type="transmembrane region" description="Helical" evidence="16">
    <location>
        <begin position="172"/>
        <end position="197"/>
    </location>
</feature>
<dbReference type="Pfam" id="PF00662">
    <property type="entry name" value="Proton_antipo_N"/>
    <property type="match status" value="1"/>
</dbReference>
<sequence length="556" mass="62213">MLAMKIFYSFLPLSMSMFLTSMFLFMKNKILIISWSLPMFYSSPINFPIILDPEGTLFSAVVLLISSSIFLFSVSYMASETFKNRFTWILFLFVVSMNLLIMFPNLITLLIGWDGLGIVSFLLVIYYQNNKSLAAGMITALTNRIGDVLILLSIAMVLLSNQWNALTIDNSLPMITAMMLMFAAMTKSAQVPFSSWLPAAMAAPTPVSALVHSSTLVTAGVFLLYRFHPFLYSFPSFCKILLIMSSITMFMAGTVALAEQDLKKIVALSTLSQLGVMMASLALKIPNFTLFHLITHALFKALLFVCAGSTINFFGHTQDLRQVGNTAKQMPIMSMATLCSLTALCGFPFMAGFYSKDFIIEFNMMTINNMSIIILFMLATILTVFYSIRFLFFVQSIHQLHLPNSYHMDTDKYLIIPMLILSMGALFGGSILNWTVLTPIPEIPISLISKIMPLMIIIITPLLFLTKENTLKPQPFLASMWFLTPMSSQLILKKPLNYALMMNSIVDQGWTETLGPQGIASLNINSASNLEKFNKLFFTSIPLLIMTSTLMILILF</sequence>
<feature type="transmembrane region" description="Helical" evidence="16">
    <location>
        <begin position="6"/>
        <end position="25"/>
    </location>
</feature>
<comment type="function">
    <text evidence="16">Core subunit of the mitochondrial membrane respiratory chain NADH dehydrogenase (Complex I) which catalyzes electron transfer from NADH through the respiratory chain, using ubiquinone as an electron acceptor. Essential for the catalytic activity and assembly of complex I.</text>
</comment>
<keyword evidence="14 16" id="KW-0472">Membrane</keyword>
<accession>A0A343TAR6</accession>
<protein>
    <recommendedName>
        <fullName evidence="3 16">NADH-ubiquinone oxidoreductase chain 5</fullName>
        <ecNumber evidence="2 16">7.1.1.2</ecNumber>
    </recommendedName>
</protein>
<dbReference type="InterPro" id="IPR001516">
    <property type="entry name" value="Proton_antipo_N"/>
</dbReference>
<feature type="domain" description="NADH:quinone oxidoreductase/Mrp antiporter transmembrane" evidence="17">
    <location>
        <begin position="105"/>
        <end position="383"/>
    </location>
</feature>
<dbReference type="GO" id="GO:0005743">
    <property type="term" value="C:mitochondrial inner membrane"/>
    <property type="evidence" value="ECO:0007669"/>
    <property type="project" value="UniProtKB-SubCell"/>
</dbReference>
<reference evidence="20" key="1">
    <citation type="journal article" date="2017" name="Mitochondrial DNA Part B Resour">
        <title>Mitochondrial genome of Dinophilus gyrociliatus (Annelida: Dinophilidae).</title>
        <authorList>
            <person name="David K.T."/>
            <person name="Halanych K.M."/>
        </authorList>
    </citation>
    <scope>NUCLEOTIDE SEQUENCE</scope>
</reference>
<evidence type="ECO:0000256" key="7">
    <source>
        <dbReference type="ARBA" id="ARBA00022792"/>
    </source>
</evidence>
<evidence type="ECO:0000256" key="14">
    <source>
        <dbReference type="ARBA" id="ARBA00023136"/>
    </source>
</evidence>
<keyword evidence="12 16" id="KW-0830">Ubiquinone</keyword>
<evidence type="ECO:0000259" key="19">
    <source>
        <dbReference type="Pfam" id="PF06455"/>
    </source>
</evidence>
<dbReference type="Pfam" id="PF06455">
    <property type="entry name" value="NADH5_C"/>
    <property type="match status" value="1"/>
</dbReference>
<dbReference type="PRINTS" id="PR01434">
    <property type="entry name" value="NADHDHGNASE5"/>
</dbReference>
<evidence type="ECO:0000313" key="20">
    <source>
        <dbReference type="EMBL" id="AUW35240.1"/>
    </source>
</evidence>
<feature type="domain" description="NADH dehydrogenase subunit 5 C-terminal" evidence="19">
    <location>
        <begin position="386"/>
        <end position="555"/>
    </location>
</feature>
<comment type="subcellular location">
    <subcellularLocation>
        <location evidence="1">Mitochondrion inner membrane</location>
        <topology evidence="1">Multi-pass membrane protein</topology>
    </subcellularLocation>
</comment>
<keyword evidence="10 16" id="KW-1133">Transmembrane helix</keyword>
<keyword evidence="9" id="KW-0249">Electron transport</keyword>
<evidence type="ECO:0000259" key="17">
    <source>
        <dbReference type="Pfam" id="PF00361"/>
    </source>
</evidence>